<evidence type="ECO:0000313" key="6">
    <source>
        <dbReference type="Proteomes" id="UP000467841"/>
    </source>
</evidence>
<sequence>MAQGGLIGDGASSKGNKSSAARLKITVPRFDNTVLIRGYSRTLIGRCMNPAAQDVQALLHHMPRFWKMEDRVASADLGMGRFQFDFDSEEDIAEVFKLEPFHFDYWMVSLVRWEPIVDPAYPSVIKFWVRMMGIPLHFWAEPTFRCIGEAIGEVEDVDIDGGRVRVCLDGYKPLIFETSVEFHSGEETVVTLRYERLFGYCRECFSLCHDVVQCPALRRAREERENQKRREEKPDGGPMSYKGVVINGPREENGNGRQSHTHVGSGGDLKGKGKVVENRDERAKRQAVFRGNGKHGGESSGGQRKPVGHVPPEQRKRINRPTAPARSMMAPLLISTAPGNRDPSPNQHSAKKVRKAIDFTTAVAGLDENGNQQEETGVEQVAENDVPVTTLGNQEEAVQEEGEEGELWWNEVIEEEEAEKLEEEMADQVEQREITDMQVDGSEKLETLVGVEQFVELEAKEVGKGKQGMERKTGAKKKVFRTAVGVGGGPLRRVVHGAKTPKRKTTAKGTKETR</sequence>
<dbReference type="Pfam" id="PF14111">
    <property type="entry name" value="DUF4283"/>
    <property type="match status" value="1"/>
</dbReference>
<dbReference type="Proteomes" id="UP000467841">
    <property type="component" value="Unassembled WGS sequence"/>
</dbReference>
<feature type="region of interest" description="Disordered" evidence="2">
    <location>
        <begin position="488"/>
        <end position="514"/>
    </location>
</feature>
<keyword evidence="6" id="KW-1185">Reference proteome</keyword>
<feature type="region of interest" description="Disordered" evidence="2">
    <location>
        <begin position="220"/>
        <end position="327"/>
    </location>
</feature>
<feature type="domain" description="DUF4283" evidence="3">
    <location>
        <begin position="41"/>
        <end position="119"/>
    </location>
</feature>
<feature type="compositionally biased region" description="Basic and acidic residues" evidence="2">
    <location>
        <begin position="269"/>
        <end position="284"/>
    </location>
</feature>
<feature type="domain" description="Zinc knuckle CX2CX4HX4C" evidence="4">
    <location>
        <begin position="169"/>
        <end position="215"/>
    </location>
</feature>
<dbReference type="InterPro" id="IPR025558">
    <property type="entry name" value="DUF4283"/>
</dbReference>
<evidence type="ECO:0000256" key="2">
    <source>
        <dbReference type="SAM" id="MobiDB-lite"/>
    </source>
</evidence>
<evidence type="ECO:0008006" key="7">
    <source>
        <dbReference type="Google" id="ProtNLM"/>
    </source>
</evidence>
<dbReference type="PANTHER" id="PTHR31286">
    <property type="entry name" value="GLYCINE-RICH CELL WALL STRUCTURAL PROTEIN 1.8-LIKE"/>
    <property type="match status" value="1"/>
</dbReference>
<keyword evidence="1" id="KW-0175">Coiled coil</keyword>
<dbReference type="InterPro" id="IPR040256">
    <property type="entry name" value="At4g02000-like"/>
</dbReference>
<accession>A0A6D2I9Q7</accession>
<dbReference type="InterPro" id="IPR025836">
    <property type="entry name" value="Zn_knuckle_CX2CX4HX4C"/>
</dbReference>
<dbReference type="Pfam" id="PF14392">
    <property type="entry name" value="zf-CCHC_4"/>
    <property type="match status" value="1"/>
</dbReference>
<name>A0A6D2I9Q7_9BRAS</name>
<evidence type="ECO:0000259" key="3">
    <source>
        <dbReference type="Pfam" id="PF14111"/>
    </source>
</evidence>
<feature type="region of interest" description="Disordered" evidence="2">
    <location>
        <begin position="367"/>
        <end position="387"/>
    </location>
</feature>
<comment type="caution">
    <text evidence="5">The sequence shown here is derived from an EMBL/GenBank/DDBJ whole genome shotgun (WGS) entry which is preliminary data.</text>
</comment>
<reference evidence="5" key="1">
    <citation type="submission" date="2020-01" db="EMBL/GenBank/DDBJ databases">
        <authorList>
            <person name="Mishra B."/>
        </authorList>
    </citation>
    <scope>NUCLEOTIDE SEQUENCE [LARGE SCALE GENOMIC DNA]</scope>
</reference>
<organism evidence="5 6">
    <name type="scientific">Microthlaspi erraticum</name>
    <dbReference type="NCBI Taxonomy" id="1685480"/>
    <lineage>
        <taxon>Eukaryota</taxon>
        <taxon>Viridiplantae</taxon>
        <taxon>Streptophyta</taxon>
        <taxon>Embryophyta</taxon>
        <taxon>Tracheophyta</taxon>
        <taxon>Spermatophyta</taxon>
        <taxon>Magnoliopsida</taxon>
        <taxon>eudicotyledons</taxon>
        <taxon>Gunneridae</taxon>
        <taxon>Pentapetalae</taxon>
        <taxon>rosids</taxon>
        <taxon>malvids</taxon>
        <taxon>Brassicales</taxon>
        <taxon>Brassicaceae</taxon>
        <taxon>Coluteocarpeae</taxon>
        <taxon>Microthlaspi</taxon>
    </lineage>
</organism>
<dbReference type="EMBL" id="CACVBM020000999">
    <property type="protein sequence ID" value="CAA7025401.1"/>
    <property type="molecule type" value="Genomic_DNA"/>
</dbReference>
<evidence type="ECO:0000313" key="5">
    <source>
        <dbReference type="EMBL" id="CAA7025401.1"/>
    </source>
</evidence>
<feature type="compositionally biased region" description="Basic residues" evidence="2">
    <location>
        <begin position="493"/>
        <end position="506"/>
    </location>
</feature>
<evidence type="ECO:0000256" key="1">
    <source>
        <dbReference type="SAM" id="Coils"/>
    </source>
</evidence>
<feature type="compositionally biased region" description="Basic and acidic residues" evidence="2">
    <location>
        <begin position="220"/>
        <end position="235"/>
    </location>
</feature>
<dbReference type="PANTHER" id="PTHR31286:SF178">
    <property type="entry name" value="DUF4283 DOMAIN-CONTAINING PROTEIN"/>
    <property type="match status" value="1"/>
</dbReference>
<dbReference type="OrthoDB" id="1113617at2759"/>
<feature type="coiled-coil region" evidence="1">
    <location>
        <begin position="411"/>
        <end position="438"/>
    </location>
</feature>
<proteinExistence type="predicted"/>
<evidence type="ECO:0000259" key="4">
    <source>
        <dbReference type="Pfam" id="PF14392"/>
    </source>
</evidence>
<dbReference type="AlphaFoldDB" id="A0A6D2I9Q7"/>
<protein>
    <recommendedName>
        <fullName evidence="7">DUF4283 domain-containing protein</fullName>
    </recommendedName>
</protein>
<gene>
    <name evidence="5" type="ORF">MERR_LOCUS12636</name>
</gene>